<dbReference type="InterPro" id="IPR011009">
    <property type="entry name" value="Kinase-like_dom_sf"/>
</dbReference>
<evidence type="ECO:0000256" key="9">
    <source>
        <dbReference type="ARBA" id="ARBA00022777"/>
    </source>
</evidence>
<feature type="domain" description="Protein kinase" evidence="21">
    <location>
        <begin position="310"/>
        <end position="599"/>
    </location>
</feature>
<name>A0AAW1WP11_RUBAR</name>
<feature type="region of interest" description="Disordered" evidence="18">
    <location>
        <begin position="620"/>
        <end position="644"/>
    </location>
</feature>
<evidence type="ECO:0000256" key="13">
    <source>
        <dbReference type="ARBA" id="ARBA00023170"/>
    </source>
</evidence>
<dbReference type="Pfam" id="PF07714">
    <property type="entry name" value="PK_Tyr_Ser-Thr"/>
    <property type="match status" value="1"/>
</dbReference>
<keyword evidence="12 19" id="KW-0472">Membrane</keyword>
<keyword evidence="2" id="KW-0723">Serine/threonine-protein kinase</keyword>
<dbReference type="GO" id="GO:0016020">
    <property type="term" value="C:membrane"/>
    <property type="evidence" value="ECO:0007669"/>
    <property type="project" value="UniProtKB-SubCell"/>
</dbReference>
<dbReference type="PANTHER" id="PTHR47973">
    <property type="entry name" value="CYSTEINE-RICH RECEPTOR-LIKE PROTEIN KINASE 3"/>
    <property type="match status" value="1"/>
</dbReference>
<evidence type="ECO:0000256" key="17">
    <source>
        <dbReference type="PROSITE-ProRule" id="PRU10141"/>
    </source>
</evidence>
<dbReference type="InterPro" id="IPR001245">
    <property type="entry name" value="Ser-Thr/Tyr_kinase_cat_dom"/>
</dbReference>
<dbReference type="CDD" id="cd23509">
    <property type="entry name" value="Gnk2-like"/>
    <property type="match status" value="2"/>
</dbReference>
<dbReference type="FunFam" id="1.10.510.10:FF:000336">
    <property type="entry name" value="Cysteine-rich receptor-like protein kinase 2"/>
    <property type="match status" value="1"/>
</dbReference>
<dbReference type="PROSITE" id="PS00108">
    <property type="entry name" value="PROTEIN_KINASE_ST"/>
    <property type="match status" value="1"/>
</dbReference>
<protein>
    <recommendedName>
        <fullName evidence="25">Cysteine-rich receptor-like protein kinase 42</fullName>
    </recommendedName>
</protein>
<dbReference type="GO" id="GO:0005524">
    <property type="term" value="F:ATP binding"/>
    <property type="evidence" value="ECO:0007669"/>
    <property type="project" value="UniProtKB-UniRule"/>
</dbReference>
<dbReference type="EMBL" id="JBEDUW010000006">
    <property type="protein sequence ID" value="KAK9925334.1"/>
    <property type="molecule type" value="Genomic_DNA"/>
</dbReference>
<evidence type="ECO:0000256" key="20">
    <source>
        <dbReference type="SAM" id="SignalP"/>
    </source>
</evidence>
<evidence type="ECO:0000256" key="2">
    <source>
        <dbReference type="ARBA" id="ARBA00022527"/>
    </source>
</evidence>
<evidence type="ECO:0000256" key="11">
    <source>
        <dbReference type="ARBA" id="ARBA00022989"/>
    </source>
</evidence>
<sequence length="644" mass="71488">MHTKTLTWLFFLLLLFSVSLCDPRTSEAGLYCGTLKPPQNTNFIPNFVEEMESLSELINKHQWGTHFVNSTPPMYGLAQCFNDLSHTDCLLCYAASRTEIPRCLPSVSARIFLDGCFLRYDNYSFYSEVSTPAVICGEQHAADKPEFAENLAEVIGIVKRSAAENGGFGVGQVKGEVYALGQCWKTVSADGCRECLDKGGEALRGCRSKREGKALNAGCYFRYSTYKFYNDHSEAKHEHGLSENRGIIIAIVLAAVAFTMLSLFAAYAGYAKLVQIKKERSNLGLVSISINKYSSLSFKYETLEKATDYFKSSRKIGEGGGGSVFKGTLPNGETVAVKRLFYNTRQWVDEFFNEVNLISGIQHKRLVKLLGCSIQGPESLLVYEYVPNRSLDQFLFDKNNDQILNWKQRFNIIVGTAEGIEYLHEGSEVRIIHRDIKSSNVLLDENLSPKIADFGLARCFASDKSHLSTGIAGTLGYMAPEYLVQGQLTEKADVYSFGVLVLEIVSGMRNSSFKQEHSDSGSLLHKVWKHYRENELVDAVDPCLRDHEFLAKEASNVLQIGLLCTQASVALRPSMAEVVLMLKANKERDIPIPNQPPFLNATTLEQASSRSFVSNALTKVETTDTSSESSSTPSSVNMGHISTK</sequence>
<dbReference type="PROSITE" id="PS50011">
    <property type="entry name" value="PROTEIN_KINASE_DOM"/>
    <property type="match status" value="1"/>
</dbReference>
<dbReference type="Gene3D" id="1.10.510.10">
    <property type="entry name" value="Transferase(Phosphotransferase) domain 1"/>
    <property type="match status" value="1"/>
</dbReference>
<keyword evidence="5 19" id="KW-0812">Transmembrane</keyword>
<dbReference type="InterPro" id="IPR002902">
    <property type="entry name" value="GNK2"/>
</dbReference>
<keyword evidence="3" id="KW-0597">Phosphoprotein</keyword>
<feature type="domain" description="Gnk2-homologous" evidence="22">
    <location>
        <begin position="25"/>
        <end position="125"/>
    </location>
</feature>
<comment type="subcellular location">
    <subcellularLocation>
        <location evidence="1">Membrane</location>
        <topology evidence="1">Single-pass membrane protein</topology>
    </subcellularLocation>
</comment>
<keyword evidence="10 17" id="KW-0067">ATP-binding</keyword>
<proteinExistence type="predicted"/>
<evidence type="ECO:0000256" key="6">
    <source>
        <dbReference type="ARBA" id="ARBA00022729"/>
    </source>
</evidence>
<dbReference type="InterPro" id="IPR052059">
    <property type="entry name" value="CR_Ser/Thr_kinase"/>
</dbReference>
<keyword evidence="4" id="KW-0808">Transferase</keyword>
<dbReference type="PROSITE" id="PS00107">
    <property type="entry name" value="PROTEIN_KINASE_ATP"/>
    <property type="match status" value="1"/>
</dbReference>
<evidence type="ECO:0000256" key="5">
    <source>
        <dbReference type="ARBA" id="ARBA00022692"/>
    </source>
</evidence>
<dbReference type="PROSITE" id="PS51473">
    <property type="entry name" value="GNK2"/>
    <property type="match status" value="2"/>
</dbReference>
<comment type="caution">
    <text evidence="23">The sequence shown here is derived from an EMBL/GenBank/DDBJ whole genome shotgun (WGS) entry which is preliminary data.</text>
</comment>
<comment type="catalytic activity">
    <reaction evidence="16">
        <text>L-threonyl-[protein] + ATP = O-phospho-L-threonyl-[protein] + ADP + H(+)</text>
        <dbReference type="Rhea" id="RHEA:46608"/>
        <dbReference type="Rhea" id="RHEA-COMP:11060"/>
        <dbReference type="Rhea" id="RHEA-COMP:11605"/>
        <dbReference type="ChEBI" id="CHEBI:15378"/>
        <dbReference type="ChEBI" id="CHEBI:30013"/>
        <dbReference type="ChEBI" id="CHEBI:30616"/>
        <dbReference type="ChEBI" id="CHEBI:61977"/>
        <dbReference type="ChEBI" id="CHEBI:456216"/>
    </reaction>
</comment>
<evidence type="ECO:0000259" key="21">
    <source>
        <dbReference type="PROSITE" id="PS50011"/>
    </source>
</evidence>
<evidence type="ECO:0000256" key="15">
    <source>
        <dbReference type="ARBA" id="ARBA00047558"/>
    </source>
</evidence>
<evidence type="ECO:0000256" key="19">
    <source>
        <dbReference type="SAM" id="Phobius"/>
    </source>
</evidence>
<dbReference type="Gene3D" id="3.30.200.20">
    <property type="entry name" value="Phosphorylase Kinase, domain 1"/>
    <property type="match status" value="1"/>
</dbReference>
<evidence type="ECO:0000256" key="7">
    <source>
        <dbReference type="ARBA" id="ARBA00022737"/>
    </source>
</evidence>
<keyword evidence="8 17" id="KW-0547">Nucleotide-binding</keyword>
<dbReference type="AlphaFoldDB" id="A0AAW1WP11"/>
<keyword evidence="13" id="KW-0675">Receptor</keyword>
<evidence type="ECO:0000256" key="12">
    <source>
        <dbReference type="ARBA" id="ARBA00023136"/>
    </source>
</evidence>
<keyword evidence="24" id="KW-1185">Reference proteome</keyword>
<dbReference type="FunFam" id="3.30.200.20:FF:000177">
    <property type="entry name" value="Cysteine-rich receptor-like protein kinase 2"/>
    <property type="match status" value="1"/>
</dbReference>
<evidence type="ECO:0000256" key="4">
    <source>
        <dbReference type="ARBA" id="ARBA00022679"/>
    </source>
</evidence>
<dbReference type="SUPFAM" id="SSF56112">
    <property type="entry name" value="Protein kinase-like (PK-like)"/>
    <property type="match status" value="1"/>
</dbReference>
<organism evidence="23 24">
    <name type="scientific">Rubus argutus</name>
    <name type="common">Southern blackberry</name>
    <dbReference type="NCBI Taxonomy" id="59490"/>
    <lineage>
        <taxon>Eukaryota</taxon>
        <taxon>Viridiplantae</taxon>
        <taxon>Streptophyta</taxon>
        <taxon>Embryophyta</taxon>
        <taxon>Tracheophyta</taxon>
        <taxon>Spermatophyta</taxon>
        <taxon>Magnoliopsida</taxon>
        <taxon>eudicotyledons</taxon>
        <taxon>Gunneridae</taxon>
        <taxon>Pentapetalae</taxon>
        <taxon>rosids</taxon>
        <taxon>fabids</taxon>
        <taxon>Rosales</taxon>
        <taxon>Rosaceae</taxon>
        <taxon>Rosoideae</taxon>
        <taxon>Rosoideae incertae sedis</taxon>
        <taxon>Rubus</taxon>
    </lineage>
</organism>
<evidence type="ECO:0000313" key="24">
    <source>
        <dbReference type="Proteomes" id="UP001457282"/>
    </source>
</evidence>
<evidence type="ECO:0000256" key="1">
    <source>
        <dbReference type="ARBA" id="ARBA00004167"/>
    </source>
</evidence>
<feature type="signal peptide" evidence="20">
    <location>
        <begin position="1"/>
        <end position="21"/>
    </location>
</feature>
<dbReference type="SMART" id="SM00220">
    <property type="entry name" value="S_TKc"/>
    <property type="match status" value="1"/>
</dbReference>
<evidence type="ECO:0000256" key="18">
    <source>
        <dbReference type="SAM" id="MobiDB-lite"/>
    </source>
</evidence>
<dbReference type="FunFam" id="3.30.430.20:FF:000015">
    <property type="entry name" value="Cysteine-rich receptor-like protein kinase 3"/>
    <property type="match status" value="1"/>
</dbReference>
<evidence type="ECO:0000256" key="3">
    <source>
        <dbReference type="ARBA" id="ARBA00022553"/>
    </source>
</evidence>
<keyword evidence="11 19" id="KW-1133">Transmembrane helix</keyword>
<dbReference type="InterPro" id="IPR008271">
    <property type="entry name" value="Ser/Thr_kinase_AS"/>
</dbReference>
<dbReference type="GO" id="GO:0004674">
    <property type="term" value="F:protein serine/threonine kinase activity"/>
    <property type="evidence" value="ECO:0007669"/>
    <property type="project" value="UniProtKB-KW"/>
</dbReference>
<evidence type="ECO:0000256" key="8">
    <source>
        <dbReference type="ARBA" id="ARBA00022741"/>
    </source>
</evidence>
<feature type="chain" id="PRO_5043766340" description="Cysteine-rich receptor-like protein kinase 42" evidence="20">
    <location>
        <begin position="22"/>
        <end position="644"/>
    </location>
</feature>
<reference evidence="23 24" key="1">
    <citation type="journal article" date="2023" name="G3 (Bethesda)">
        <title>A chromosome-length genome assembly and annotation of blackberry (Rubus argutus, cv. 'Hillquist').</title>
        <authorList>
            <person name="Bruna T."/>
            <person name="Aryal R."/>
            <person name="Dudchenko O."/>
            <person name="Sargent D.J."/>
            <person name="Mead D."/>
            <person name="Buti M."/>
            <person name="Cavallini A."/>
            <person name="Hytonen T."/>
            <person name="Andres J."/>
            <person name="Pham M."/>
            <person name="Weisz D."/>
            <person name="Mascagni F."/>
            <person name="Usai G."/>
            <person name="Natali L."/>
            <person name="Bassil N."/>
            <person name="Fernandez G.E."/>
            <person name="Lomsadze A."/>
            <person name="Armour M."/>
            <person name="Olukolu B."/>
            <person name="Poorten T."/>
            <person name="Britton C."/>
            <person name="Davik J."/>
            <person name="Ashrafi H."/>
            <person name="Aiden E.L."/>
            <person name="Borodovsky M."/>
            <person name="Worthington M."/>
        </authorList>
    </citation>
    <scope>NUCLEOTIDE SEQUENCE [LARGE SCALE GENOMIC DNA]</scope>
    <source>
        <strain evidence="23">PI 553951</strain>
    </source>
</reference>
<dbReference type="InterPro" id="IPR017441">
    <property type="entry name" value="Protein_kinase_ATP_BS"/>
</dbReference>
<evidence type="ECO:0000259" key="22">
    <source>
        <dbReference type="PROSITE" id="PS51473"/>
    </source>
</evidence>
<accession>A0AAW1WP11</accession>
<evidence type="ECO:0000313" key="23">
    <source>
        <dbReference type="EMBL" id="KAK9925334.1"/>
    </source>
</evidence>
<evidence type="ECO:0000256" key="10">
    <source>
        <dbReference type="ARBA" id="ARBA00022840"/>
    </source>
</evidence>
<dbReference type="InterPro" id="IPR000719">
    <property type="entry name" value="Prot_kinase_dom"/>
</dbReference>
<feature type="binding site" evidence="17">
    <location>
        <position position="338"/>
    </location>
    <ligand>
        <name>ATP</name>
        <dbReference type="ChEBI" id="CHEBI:30616"/>
    </ligand>
</feature>
<keyword evidence="6 20" id="KW-0732">Signal</keyword>
<evidence type="ECO:0008006" key="25">
    <source>
        <dbReference type="Google" id="ProtNLM"/>
    </source>
</evidence>
<feature type="domain" description="Gnk2-homologous" evidence="22">
    <location>
        <begin position="129"/>
        <end position="228"/>
    </location>
</feature>
<comment type="catalytic activity">
    <reaction evidence="15">
        <text>L-seryl-[protein] + ATP = O-phospho-L-seryl-[protein] + ADP + H(+)</text>
        <dbReference type="Rhea" id="RHEA:17989"/>
        <dbReference type="Rhea" id="RHEA-COMP:9863"/>
        <dbReference type="Rhea" id="RHEA-COMP:11604"/>
        <dbReference type="ChEBI" id="CHEBI:15378"/>
        <dbReference type="ChEBI" id="CHEBI:29999"/>
        <dbReference type="ChEBI" id="CHEBI:30616"/>
        <dbReference type="ChEBI" id="CHEBI:83421"/>
        <dbReference type="ChEBI" id="CHEBI:456216"/>
    </reaction>
</comment>
<keyword evidence="9" id="KW-0418">Kinase</keyword>
<dbReference type="InterPro" id="IPR038408">
    <property type="entry name" value="GNK2_sf"/>
</dbReference>
<dbReference type="FunFam" id="3.30.430.20:FF:000005">
    <property type="entry name" value="Cysteine-rich receptor-like protein kinase 2"/>
    <property type="match status" value="1"/>
</dbReference>
<dbReference type="Proteomes" id="UP001457282">
    <property type="component" value="Unassembled WGS sequence"/>
</dbReference>
<dbReference type="Gene3D" id="3.30.430.20">
    <property type="entry name" value="Gnk2 domain, C-X8-C-X2-C motif"/>
    <property type="match status" value="2"/>
</dbReference>
<keyword evidence="14" id="KW-0325">Glycoprotein</keyword>
<feature type="compositionally biased region" description="Low complexity" evidence="18">
    <location>
        <begin position="623"/>
        <end position="635"/>
    </location>
</feature>
<dbReference type="CDD" id="cd14066">
    <property type="entry name" value="STKc_IRAK"/>
    <property type="match status" value="1"/>
</dbReference>
<evidence type="ECO:0000256" key="16">
    <source>
        <dbReference type="ARBA" id="ARBA00047951"/>
    </source>
</evidence>
<dbReference type="Pfam" id="PF01657">
    <property type="entry name" value="Stress-antifung"/>
    <property type="match status" value="2"/>
</dbReference>
<keyword evidence="7" id="KW-0677">Repeat</keyword>
<gene>
    <name evidence="23" type="ORF">M0R45_033661</name>
</gene>
<feature type="transmembrane region" description="Helical" evidence="19">
    <location>
        <begin position="247"/>
        <end position="270"/>
    </location>
</feature>
<evidence type="ECO:0000256" key="14">
    <source>
        <dbReference type="ARBA" id="ARBA00023180"/>
    </source>
</evidence>